<protein>
    <submittedName>
        <fullName evidence="1">Uncharacterized protein</fullName>
    </submittedName>
</protein>
<accession>A0ACC3DG75</accession>
<dbReference type="Proteomes" id="UP001186974">
    <property type="component" value="Unassembled WGS sequence"/>
</dbReference>
<reference evidence="1" key="1">
    <citation type="submission" date="2024-09" db="EMBL/GenBank/DDBJ databases">
        <title>Black Yeasts Isolated from many extreme environments.</title>
        <authorList>
            <person name="Coleine C."/>
            <person name="Stajich J.E."/>
            <person name="Selbmann L."/>
        </authorList>
    </citation>
    <scope>NUCLEOTIDE SEQUENCE</scope>
    <source>
        <strain evidence="1">CCFEE 5737</strain>
    </source>
</reference>
<evidence type="ECO:0000313" key="2">
    <source>
        <dbReference type="Proteomes" id="UP001186974"/>
    </source>
</evidence>
<proteinExistence type="predicted"/>
<sequence>MPSNINSEEKLYRIATIPGDGIGTEITSAAIQVLESLASASGTFKFEFENFDWSSKT</sequence>
<name>A0ACC3DG75_9PEZI</name>
<gene>
    <name evidence="1" type="ORF">LTS18_000361</name>
</gene>
<organism evidence="1 2">
    <name type="scientific">Coniosporium uncinatum</name>
    <dbReference type="NCBI Taxonomy" id="93489"/>
    <lineage>
        <taxon>Eukaryota</taxon>
        <taxon>Fungi</taxon>
        <taxon>Dikarya</taxon>
        <taxon>Ascomycota</taxon>
        <taxon>Pezizomycotina</taxon>
        <taxon>Dothideomycetes</taxon>
        <taxon>Dothideomycetes incertae sedis</taxon>
        <taxon>Coniosporium</taxon>
    </lineage>
</organism>
<dbReference type="EMBL" id="JAWDJW010005126">
    <property type="protein sequence ID" value="KAK3069332.1"/>
    <property type="molecule type" value="Genomic_DNA"/>
</dbReference>
<evidence type="ECO:0000313" key="1">
    <source>
        <dbReference type="EMBL" id="KAK3069332.1"/>
    </source>
</evidence>
<feature type="non-terminal residue" evidence="1">
    <location>
        <position position="57"/>
    </location>
</feature>
<keyword evidence="2" id="KW-1185">Reference proteome</keyword>
<comment type="caution">
    <text evidence="1">The sequence shown here is derived from an EMBL/GenBank/DDBJ whole genome shotgun (WGS) entry which is preliminary data.</text>
</comment>